<dbReference type="Gene3D" id="1.20.910.10">
    <property type="entry name" value="Heme oxygenase-like"/>
    <property type="match status" value="1"/>
</dbReference>
<protein>
    <submittedName>
        <fullName evidence="2">Iron-containing redox enzyme family protein</fullName>
    </submittedName>
</protein>
<dbReference type="EMBL" id="CP073721">
    <property type="protein sequence ID" value="UWZ40378.1"/>
    <property type="molecule type" value="Genomic_DNA"/>
</dbReference>
<feature type="compositionally biased region" description="Basic and acidic residues" evidence="1">
    <location>
        <begin position="183"/>
        <end position="198"/>
    </location>
</feature>
<organism evidence="2 3">
    <name type="scientific">Dactylosporangium roseum</name>
    <dbReference type="NCBI Taxonomy" id="47989"/>
    <lineage>
        <taxon>Bacteria</taxon>
        <taxon>Bacillati</taxon>
        <taxon>Actinomycetota</taxon>
        <taxon>Actinomycetes</taxon>
        <taxon>Micromonosporales</taxon>
        <taxon>Micromonosporaceae</taxon>
        <taxon>Dactylosporangium</taxon>
    </lineage>
</organism>
<dbReference type="InterPro" id="IPR016084">
    <property type="entry name" value="Haem_Oase-like_multi-hlx"/>
</dbReference>
<proteinExistence type="predicted"/>
<accession>A0ABY5ZHF3</accession>
<sequence>MFDVGAAPEDEPVPEPAQAVARVRDWTTAEAARFAGELGTPAGPTLRCLLLNCAPLALCTGAWLQWVSSAANAESPLALHVLALYASDIGVGYPLADRGSDLRAVLRRFRLGEQAPGVRLAASEEVENASFRLPALLLAMSRRPEEFLPELLGADLSLRAAGLPPPLAPLAAAGPDGAPGLDPAERRRLDPGAARDGESTPALARSLAVTRQLLADAPPVARRWWRGFRWAERELRDWCGRIYTEALLTRHPDYAIWRLICTRARQAAVYHTGYQLAGRPLAEWFAGIDDGPGPFLSALARSRLVRPGQPDRSRLLGALIGEKGRMFRIFTDAEVAVLRDWIDRLPEPGSVLHRSEAAGAAGNTALADAQRAWYRHTDQRAPAAAPVRADVSRPSLRHARTQYRQLLNRVDTPRLRRFAYDYTTRWLARSRYRPGRADGLPPTWDRENGLRGWLDAAHDRHARAFGARTAPLPSRAELIDSTLQLAPLIFLDGGWLLGFTDYQLASSPVGHFLFRTFWDELGNGEYELNHPKIYRDLLRQMGVDLPPIASPEFTNWPALRDAAFSRPVYWLSISRFPRTFMPEILGLNLAMELSGVGVGYQEARVALRHHGYSTQFVDLHNTIDNIATGHSAWAVDAIDSYLAELPAFLGPGQDAAAWARIRNGYRSLNPPDGLAPGLYAALRAGYPRRPEELIR</sequence>
<gene>
    <name evidence="2" type="ORF">Drose_14705</name>
</gene>
<dbReference type="Proteomes" id="UP001058271">
    <property type="component" value="Chromosome"/>
</dbReference>
<feature type="compositionally biased region" description="Low complexity" evidence="1">
    <location>
        <begin position="169"/>
        <end position="182"/>
    </location>
</feature>
<evidence type="ECO:0000256" key="1">
    <source>
        <dbReference type="SAM" id="MobiDB-lite"/>
    </source>
</evidence>
<dbReference type="Pfam" id="PF14518">
    <property type="entry name" value="Haem_oxygenas_2"/>
    <property type="match status" value="1"/>
</dbReference>
<reference evidence="2" key="1">
    <citation type="submission" date="2021-04" db="EMBL/GenBank/DDBJ databases">
        <title>Biosynthetic gene clusters of Dactylosporangioum roseum.</title>
        <authorList>
            <person name="Hartkoorn R.C."/>
            <person name="Beaudoing E."/>
            <person name="Hot D."/>
            <person name="Moureu S."/>
        </authorList>
    </citation>
    <scope>NUCLEOTIDE SEQUENCE</scope>
    <source>
        <strain evidence="2">NRRL B-16295</strain>
    </source>
</reference>
<feature type="region of interest" description="Disordered" evidence="1">
    <location>
        <begin position="169"/>
        <end position="201"/>
    </location>
</feature>
<evidence type="ECO:0000313" key="2">
    <source>
        <dbReference type="EMBL" id="UWZ40378.1"/>
    </source>
</evidence>
<name>A0ABY5ZHF3_9ACTN</name>
<dbReference type="SMART" id="SM01236">
    <property type="entry name" value="Haem_oxygenase_2"/>
    <property type="match status" value="1"/>
</dbReference>
<keyword evidence="3" id="KW-1185">Reference proteome</keyword>
<evidence type="ECO:0000313" key="3">
    <source>
        <dbReference type="Proteomes" id="UP001058271"/>
    </source>
</evidence>